<dbReference type="PANTHER" id="PTHR46091">
    <property type="entry name" value="BLR7054 PROTEIN"/>
    <property type="match status" value="1"/>
</dbReference>
<keyword evidence="3" id="KW-0274">FAD</keyword>
<keyword evidence="5" id="KW-0520">NAD</keyword>
<accession>A0A1H7S864</accession>
<evidence type="ECO:0000256" key="5">
    <source>
        <dbReference type="ARBA" id="ARBA00023027"/>
    </source>
</evidence>
<dbReference type="Pfam" id="PF01593">
    <property type="entry name" value="Amino_oxidase"/>
    <property type="match status" value="1"/>
</dbReference>
<dbReference type="InterPro" id="IPR036188">
    <property type="entry name" value="FAD/NAD-bd_sf"/>
</dbReference>
<dbReference type="OrthoDB" id="9789960at2"/>
<dbReference type="AlphaFoldDB" id="A0A1H7S864"/>
<keyword evidence="8" id="KW-1185">Reference proteome</keyword>
<dbReference type="InterPro" id="IPR002937">
    <property type="entry name" value="Amino_oxidase"/>
</dbReference>
<keyword evidence="1" id="KW-0285">Flavoprotein</keyword>
<dbReference type="Proteomes" id="UP000198916">
    <property type="component" value="Unassembled WGS sequence"/>
</dbReference>
<evidence type="ECO:0000256" key="4">
    <source>
        <dbReference type="ARBA" id="ARBA00022857"/>
    </source>
</evidence>
<proteinExistence type="predicted"/>
<dbReference type="STRING" id="332977.SAMN05421740_108147"/>
<name>A0A1H7S864_9SPHI</name>
<dbReference type="EMBL" id="FNZR01000008">
    <property type="protein sequence ID" value="SEL68792.1"/>
    <property type="molecule type" value="Genomic_DNA"/>
</dbReference>
<evidence type="ECO:0000256" key="3">
    <source>
        <dbReference type="ARBA" id="ARBA00022827"/>
    </source>
</evidence>
<organism evidence="7 8">
    <name type="scientific">Parapedobacter koreensis</name>
    <dbReference type="NCBI Taxonomy" id="332977"/>
    <lineage>
        <taxon>Bacteria</taxon>
        <taxon>Pseudomonadati</taxon>
        <taxon>Bacteroidota</taxon>
        <taxon>Sphingobacteriia</taxon>
        <taxon>Sphingobacteriales</taxon>
        <taxon>Sphingobacteriaceae</taxon>
        <taxon>Parapedobacter</taxon>
    </lineage>
</organism>
<keyword evidence="2" id="KW-0732">Signal</keyword>
<gene>
    <name evidence="7" type="ORF">SAMN05421740_108147</name>
</gene>
<dbReference type="RefSeq" id="WP_090607557.1">
    <property type="nucleotide sequence ID" value="NZ_FNZR01000008.1"/>
</dbReference>
<keyword evidence="4" id="KW-0521">NADP</keyword>
<dbReference type="PRINTS" id="PR00411">
    <property type="entry name" value="PNDRDTASEI"/>
</dbReference>
<sequence length="513" mass="58407">MRESYDVIVIGSGLGGLVCATTLAKEGLSVLVLEKNNQYGGNLQTFVRNRCIFDTGVHYIGGLDKGQNLYRYFHYLGIADKLRLKRMDRDGFDIVTFDNDPNEYPYAQGGSNFVEQLSRYFPEERNGIERFYATMKATCQRFPLYRLDATETYQWNEETLGLKVSDVINSCTSNPKLRAILGGTNLLYAGIENKTPFYVHALSINSYIDSAWRCVNGGGQIAKLLIKELHRYGGETRKCQEVVQFHLENGVLRSVSTADGNTYRAASFISNVDPKKTLNLIGDYPVRKSYASRIREAENTISSFSLYIVLKPRCLPYLNSNYYHFKDEASVWSNAHYRVADWPNGYMVSMNAKHGHERWAETMTVFTYMRFDEVSEWANTYNTVAKANYRGASYEQFKQRKTEIMLNELEKKFPNLREHINAIYVSTPLTYRDYIGNETGGMYGFVKDANHPLRNSLPPRTKIRNLLLTGQGISMHGILGVTISAMLTCTELLGKEYLLGKINTYGNAEFTTT</sequence>
<evidence type="ECO:0000313" key="8">
    <source>
        <dbReference type="Proteomes" id="UP000198916"/>
    </source>
</evidence>
<dbReference type="Gene3D" id="3.50.50.60">
    <property type="entry name" value="FAD/NAD(P)-binding domain"/>
    <property type="match status" value="2"/>
</dbReference>
<evidence type="ECO:0000313" key="7">
    <source>
        <dbReference type="EMBL" id="SEL68792.1"/>
    </source>
</evidence>
<reference evidence="8" key="1">
    <citation type="submission" date="2016-10" db="EMBL/GenBank/DDBJ databases">
        <authorList>
            <person name="Varghese N."/>
            <person name="Submissions S."/>
        </authorList>
    </citation>
    <scope>NUCLEOTIDE SEQUENCE [LARGE SCALE GENOMIC DNA]</scope>
    <source>
        <strain evidence="8">Jip14</strain>
    </source>
</reference>
<feature type="domain" description="Amine oxidase" evidence="6">
    <location>
        <begin position="14"/>
        <end position="278"/>
    </location>
</feature>
<evidence type="ECO:0000256" key="2">
    <source>
        <dbReference type="ARBA" id="ARBA00022729"/>
    </source>
</evidence>
<dbReference type="InterPro" id="IPR052206">
    <property type="entry name" value="Retinol_saturase"/>
</dbReference>
<protein>
    <submittedName>
        <fullName evidence="7">All-trans-retinol 13,14-reductase</fullName>
    </submittedName>
</protein>
<dbReference type="PANTHER" id="PTHR46091:SF3">
    <property type="entry name" value="AMINE OXIDASE DOMAIN-CONTAINING PROTEIN"/>
    <property type="match status" value="1"/>
</dbReference>
<dbReference type="SUPFAM" id="SSF51905">
    <property type="entry name" value="FAD/NAD(P)-binding domain"/>
    <property type="match status" value="1"/>
</dbReference>
<dbReference type="GO" id="GO:0016491">
    <property type="term" value="F:oxidoreductase activity"/>
    <property type="evidence" value="ECO:0007669"/>
    <property type="project" value="InterPro"/>
</dbReference>
<evidence type="ECO:0000259" key="6">
    <source>
        <dbReference type="Pfam" id="PF01593"/>
    </source>
</evidence>
<evidence type="ECO:0000256" key="1">
    <source>
        <dbReference type="ARBA" id="ARBA00022630"/>
    </source>
</evidence>